<dbReference type="InterPro" id="IPR023614">
    <property type="entry name" value="Porin_dom_sf"/>
</dbReference>
<dbReference type="Proteomes" id="UP000214610">
    <property type="component" value="Unassembled WGS sequence"/>
</dbReference>
<dbReference type="AlphaFoldDB" id="A0A227KHZ6"/>
<keyword evidence="7" id="KW-0406">Ion transport</keyword>
<keyword evidence="5" id="KW-0812">Transmembrane</keyword>
<evidence type="ECO:0000256" key="6">
    <source>
        <dbReference type="ARBA" id="ARBA00022729"/>
    </source>
</evidence>
<evidence type="ECO:0000256" key="9">
    <source>
        <dbReference type="ARBA" id="ARBA00023136"/>
    </source>
</evidence>
<evidence type="ECO:0000256" key="8">
    <source>
        <dbReference type="ARBA" id="ARBA00023114"/>
    </source>
</evidence>
<gene>
    <name evidence="13" type="ORF">ADH67_08635</name>
</gene>
<dbReference type="Pfam" id="PF13609">
    <property type="entry name" value="Porin_4"/>
    <property type="match status" value="1"/>
</dbReference>
<evidence type="ECO:0000259" key="12">
    <source>
        <dbReference type="Pfam" id="PF13609"/>
    </source>
</evidence>
<evidence type="ECO:0000256" key="10">
    <source>
        <dbReference type="ARBA" id="ARBA00023237"/>
    </source>
</evidence>
<name>A0A227KHZ6_9BURK</name>
<feature type="domain" description="Porin" evidence="12">
    <location>
        <begin position="26"/>
        <end position="366"/>
    </location>
</feature>
<keyword evidence="14" id="KW-1185">Reference proteome</keyword>
<evidence type="ECO:0000313" key="14">
    <source>
        <dbReference type="Proteomes" id="UP000214610"/>
    </source>
</evidence>
<feature type="chain" id="PRO_5011224521" evidence="11">
    <location>
        <begin position="33"/>
        <end position="390"/>
    </location>
</feature>
<comment type="subcellular location">
    <subcellularLocation>
        <location evidence="1">Cell outer membrane</location>
        <topology evidence="1">Multi-pass membrane protein</topology>
    </subcellularLocation>
</comment>
<evidence type="ECO:0000313" key="13">
    <source>
        <dbReference type="EMBL" id="OXE47219.1"/>
    </source>
</evidence>
<keyword evidence="10" id="KW-0998">Cell outer membrane</keyword>
<keyword evidence="3" id="KW-0813">Transport</keyword>
<keyword evidence="6 11" id="KW-0732">Signal</keyword>
<evidence type="ECO:0000256" key="7">
    <source>
        <dbReference type="ARBA" id="ARBA00023065"/>
    </source>
</evidence>
<feature type="signal peptide" evidence="11">
    <location>
        <begin position="1"/>
        <end position="32"/>
    </location>
</feature>
<reference evidence="14" key="1">
    <citation type="submission" date="2017-05" db="EMBL/GenBank/DDBJ databases">
        <title>Improved OligoMM genomes.</title>
        <authorList>
            <person name="Garzetti D."/>
        </authorList>
    </citation>
    <scope>NUCLEOTIDE SEQUENCE [LARGE SCALE GENOMIC DNA]</scope>
    <source>
        <strain evidence="14">YL45</strain>
    </source>
</reference>
<evidence type="ECO:0000256" key="11">
    <source>
        <dbReference type="SAM" id="SignalP"/>
    </source>
</evidence>
<dbReference type="GO" id="GO:0009279">
    <property type="term" value="C:cell outer membrane"/>
    <property type="evidence" value="ECO:0007669"/>
    <property type="project" value="UniProtKB-SubCell"/>
</dbReference>
<dbReference type="GO" id="GO:0006811">
    <property type="term" value="P:monoatomic ion transport"/>
    <property type="evidence" value="ECO:0007669"/>
    <property type="project" value="UniProtKB-KW"/>
</dbReference>
<keyword evidence="4" id="KW-1134">Transmembrane beta strand</keyword>
<evidence type="ECO:0000256" key="3">
    <source>
        <dbReference type="ARBA" id="ARBA00022448"/>
    </source>
</evidence>
<evidence type="ECO:0000256" key="2">
    <source>
        <dbReference type="ARBA" id="ARBA00011233"/>
    </source>
</evidence>
<organism evidence="13 14">
    <name type="scientific">Turicimonas muris</name>
    <dbReference type="NCBI Taxonomy" id="1796652"/>
    <lineage>
        <taxon>Bacteria</taxon>
        <taxon>Pseudomonadati</taxon>
        <taxon>Pseudomonadota</taxon>
        <taxon>Betaproteobacteria</taxon>
        <taxon>Burkholderiales</taxon>
        <taxon>Sutterellaceae</taxon>
        <taxon>Turicimonas</taxon>
    </lineage>
</organism>
<evidence type="ECO:0000256" key="5">
    <source>
        <dbReference type="ARBA" id="ARBA00022692"/>
    </source>
</evidence>
<dbReference type="RefSeq" id="WP_066594252.1">
    <property type="nucleotide sequence ID" value="NZ_CAONDJ010000019.1"/>
</dbReference>
<dbReference type="InterPro" id="IPR033900">
    <property type="entry name" value="Gram_neg_porin_domain"/>
</dbReference>
<dbReference type="SUPFAM" id="SSF56935">
    <property type="entry name" value="Porins"/>
    <property type="match status" value="1"/>
</dbReference>
<dbReference type="PANTHER" id="PTHR34501:SF9">
    <property type="entry name" value="MAJOR OUTER MEMBRANE PROTEIN P.IA"/>
    <property type="match status" value="1"/>
</dbReference>
<dbReference type="CDD" id="cd00342">
    <property type="entry name" value="gram_neg_porins"/>
    <property type="match status" value="1"/>
</dbReference>
<keyword evidence="9" id="KW-0472">Membrane</keyword>
<dbReference type="GO" id="GO:0015288">
    <property type="term" value="F:porin activity"/>
    <property type="evidence" value="ECO:0007669"/>
    <property type="project" value="UniProtKB-KW"/>
</dbReference>
<sequence>MEVLKTKEKKVSGLSNKILTFCLLCAVPTVYAQSTVSVYGVVDTGFGVMKGKGQQTSVQAVSGGNAASRWGLTGKEELGSGNYVKFILEQGIKVNNGAPQTAGVLFDRDSLLLVGGKWGELGFGRSGSLMGTTGYFGQFPKMGANPMASNFLDAALIGSLVNSGMLNNSVTYQVKPTNSVTLTAQYSNGISSDEDTWSKNNHYYGLSAQYKQADFSVGTVFTVIDYRKAGANNGADSEPTYNLFLTAYKMFGQFRLNLGYQHVWNSRNLSGGPNAFYAKDLGFGTAAKVKESRKGFRSDSFVIGGSYPVGGGKLFGAFKWNMGKWQGESMKTDADRDGDRWVASLKYLYPLSKRTSLYAVGSYARGTGMFKNAESKATRLTTAFGVCHNF</sequence>
<keyword evidence="8" id="KW-0626">Porin</keyword>
<protein>
    <submittedName>
        <fullName evidence="13">Porin</fullName>
    </submittedName>
</protein>
<dbReference type="GO" id="GO:0046930">
    <property type="term" value="C:pore complex"/>
    <property type="evidence" value="ECO:0007669"/>
    <property type="project" value="UniProtKB-KW"/>
</dbReference>
<comment type="subunit">
    <text evidence="2">Homotrimer.</text>
</comment>
<dbReference type="PANTHER" id="PTHR34501">
    <property type="entry name" value="PROTEIN YDDL-RELATED"/>
    <property type="match status" value="1"/>
</dbReference>
<accession>A0A227KHZ6</accession>
<comment type="caution">
    <text evidence="13">The sequence shown here is derived from an EMBL/GenBank/DDBJ whole genome shotgun (WGS) entry which is preliminary data.</text>
</comment>
<dbReference type="InterPro" id="IPR050298">
    <property type="entry name" value="Gram-neg_bact_OMP"/>
</dbReference>
<evidence type="ECO:0000256" key="4">
    <source>
        <dbReference type="ARBA" id="ARBA00022452"/>
    </source>
</evidence>
<proteinExistence type="predicted"/>
<evidence type="ECO:0000256" key="1">
    <source>
        <dbReference type="ARBA" id="ARBA00004571"/>
    </source>
</evidence>
<dbReference type="EMBL" id="NHMP01000005">
    <property type="protein sequence ID" value="OXE47219.1"/>
    <property type="molecule type" value="Genomic_DNA"/>
</dbReference>
<dbReference type="Gene3D" id="2.40.160.10">
    <property type="entry name" value="Porin"/>
    <property type="match status" value="1"/>
</dbReference>